<dbReference type="OrthoDB" id="9805475at2"/>
<reference evidence="15 16" key="1">
    <citation type="submission" date="2014-03" db="EMBL/GenBank/DDBJ databases">
        <title>Sequencing and Comparison of Genomes and Transcriptome Profiles of Human Ehrlichiosis Agents.</title>
        <authorList>
            <person name="Lin M."/>
            <person name="Daugherty S.C."/>
            <person name="Nagaraj S."/>
            <person name="Cheng Z."/>
            <person name="Xiong Q."/>
            <person name="Lin F.-Y."/>
            <person name="Sengamalay N."/>
            <person name="Ott S."/>
            <person name="Godinez A."/>
            <person name="Tallon L.J."/>
            <person name="Sadzewicz L."/>
            <person name="Fraser C.M."/>
            <person name="Dunning Hotopp J.C."/>
            <person name="Rikihisa Y."/>
        </authorList>
    </citation>
    <scope>NUCLEOTIDE SEQUENCE [LARGE SCALE GENOMIC DNA]</scope>
    <source>
        <strain evidence="15 16">Oregon</strain>
    </source>
</reference>
<organism evidence="15 16">
    <name type="scientific">Neorickettsia helminthoeca str. Oregon</name>
    <dbReference type="NCBI Taxonomy" id="1286528"/>
    <lineage>
        <taxon>Bacteria</taxon>
        <taxon>Pseudomonadati</taxon>
        <taxon>Pseudomonadota</taxon>
        <taxon>Alphaproteobacteria</taxon>
        <taxon>Rickettsiales</taxon>
        <taxon>Anaplasmataceae</taxon>
        <taxon>Neorickettsia</taxon>
    </lineage>
</organism>
<evidence type="ECO:0000256" key="5">
    <source>
        <dbReference type="ARBA" id="ARBA00022692"/>
    </source>
</evidence>
<dbReference type="Proteomes" id="UP000023755">
    <property type="component" value="Chromosome"/>
</dbReference>
<feature type="transmembrane region" description="Helical" evidence="12">
    <location>
        <begin position="113"/>
        <end position="131"/>
    </location>
</feature>
<evidence type="ECO:0000256" key="10">
    <source>
        <dbReference type="ARBA" id="ARBA00023306"/>
    </source>
</evidence>
<name>X5H4G1_9RICK</name>
<evidence type="ECO:0000256" key="8">
    <source>
        <dbReference type="ARBA" id="ARBA00022989"/>
    </source>
</evidence>
<dbReference type="GO" id="GO:0008963">
    <property type="term" value="F:phospho-N-acetylmuramoyl-pentapeptide-transferase activity"/>
    <property type="evidence" value="ECO:0007669"/>
    <property type="project" value="UniProtKB-UniRule"/>
</dbReference>
<feature type="transmembrane region" description="Helical" evidence="12">
    <location>
        <begin position="177"/>
        <end position="195"/>
    </location>
</feature>
<dbReference type="InterPro" id="IPR003524">
    <property type="entry name" value="PNAcMuramoyl-5peptid_Trfase"/>
</dbReference>
<dbReference type="InterPro" id="IPR018480">
    <property type="entry name" value="PNAcMuramoyl-5peptid_Trfase_CS"/>
</dbReference>
<keyword evidence="5 12" id="KW-0812">Transmembrane</keyword>
<keyword evidence="9 12" id="KW-0472">Membrane</keyword>
<feature type="transmembrane region" description="Helical" evidence="12">
    <location>
        <begin position="302"/>
        <end position="323"/>
    </location>
</feature>
<feature type="transmembrane region" description="Helical" evidence="12">
    <location>
        <begin position="252"/>
        <end position="275"/>
    </location>
</feature>
<dbReference type="STRING" id="1286528.NHE_0628"/>
<feature type="transmembrane region" description="Helical" evidence="12">
    <location>
        <begin position="6"/>
        <end position="28"/>
    </location>
</feature>
<gene>
    <name evidence="12 15" type="primary">mraY</name>
    <name evidence="15" type="ORF">NHE_0628</name>
</gene>
<dbReference type="EC" id="2.7.8.13" evidence="12 13"/>
<feature type="transmembrane region" description="Helical" evidence="12">
    <location>
        <begin position="201"/>
        <end position="218"/>
    </location>
</feature>
<evidence type="ECO:0000256" key="13">
    <source>
        <dbReference type="NCBIfam" id="TIGR00445"/>
    </source>
</evidence>
<comment type="cofactor">
    <cofactor evidence="12 14">
        <name>Mg(2+)</name>
        <dbReference type="ChEBI" id="CHEBI:18420"/>
    </cofactor>
</comment>
<dbReference type="AlphaFoldDB" id="X5H4G1"/>
<dbReference type="GO" id="GO:0071555">
    <property type="term" value="P:cell wall organization"/>
    <property type="evidence" value="ECO:0007669"/>
    <property type="project" value="UniProtKB-KW"/>
</dbReference>
<dbReference type="InterPro" id="IPR000715">
    <property type="entry name" value="Glycosyl_transferase_4"/>
</dbReference>
<evidence type="ECO:0000256" key="9">
    <source>
        <dbReference type="ARBA" id="ARBA00023136"/>
    </source>
</evidence>
<evidence type="ECO:0000256" key="12">
    <source>
        <dbReference type="HAMAP-Rule" id="MF_00038"/>
    </source>
</evidence>
<evidence type="ECO:0000313" key="15">
    <source>
        <dbReference type="EMBL" id="AHX11563.1"/>
    </source>
</evidence>
<keyword evidence="8 12" id="KW-1133">Transmembrane helix</keyword>
<feature type="transmembrane region" description="Helical" evidence="12">
    <location>
        <begin position="225"/>
        <end position="246"/>
    </location>
</feature>
<dbReference type="PANTHER" id="PTHR22926">
    <property type="entry name" value="PHOSPHO-N-ACETYLMURAMOYL-PENTAPEPTIDE-TRANSFERASE"/>
    <property type="match status" value="1"/>
</dbReference>
<protein>
    <recommendedName>
        <fullName evidence="12 13">Phospho-N-acetylmuramoyl-pentapeptide-transferase</fullName>
        <ecNumber evidence="12 13">2.7.8.13</ecNumber>
    </recommendedName>
    <alternativeName>
        <fullName evidence="12">UDP-MurNAc-pentapeptide phosphotransferase</fullName>
    </alternativeName>
</protein>
<evidence type="ECO:0000256" key="7">
    <source>
        <dbReference type="ARBA" id="ARBA00022984"/>
    </source>
</evidence>
<feature type="binding site" evidence="14">
    <location>
        <position position="169"/>
    </location>
    <ligand>
        <name>Mg(2+)</name>
        <dbReference type="ChEBI" id="CHEBI:18420"/>
    </ligand>
</feature>
<comment type="pathway">
    <text evidence="12">Cell wall biogenesis; peptidoglycan biosynthesis.</text>
</comment>
<dbReference type="GO" id="GO:0046872">
    <property type="term" value="F:metal ion binding"/>
    <property type="evidence" value="ECO:0007669"/>
    <property type="project" value="UniProtKB-KW"/>
</dbReference>
<keyword evidence="12 14" id="KW-0460">Magnesium</keyword>
<comment type="catalytic activity">
    <reaction evidence="12">
        <text>UDP-N-acetyl-alpha-D-muramoyl-L-alanyl-gamma-D-glutamyl-meso-2,6-diaminopimeloyl-D-alanyl-D-alanine + di-trans,octa-cis-undecaprenyl phosphate = di-trans,octa-cis-undecaprenyl diphospho-N-acetyl-alpha-D-muramoyl-L-alanyl-D-glutamyl-meso-2,6-diaminopimeloyl-D-alanyl-D-alanine + UMP</text>
        <dbReference type="Rhea" id="RHEA:28386"/>
        <dbReference type="ChEBI" id="CHEBI:57865"/>
        <dbReference type="ChEBI" id="CHEBI:60392"/>
        <dbReference type="ChEBI" id="CHEBI:61386"/>
        <dbReference type="ChEBI" id="CHEBI:61387"/>
        <dbReference type="EC" id="2.7.8.13"/>
    </reaction>
</comment>
<dbReference type="PANTHER" id="PTHR22926:SF5">
    <property type="entry name" value="PHOSPHO-N-ACETYLMURAMOYL-PENTAPEPTIDE-TRANSFERASE HOMOLOG"/>
    <property type="match status" value="1"/>
</dbReference>
<dbReference type="HOGENOM" id="CLU_023982_0_1_5"/>
<evidence type="ECO:0000256" key="2">
    <source>
        <dbReference type="ARBA" id="ARBA00005583"/>
    </source>
</evidence>
<dbReference type="NCBIfam" id="TIGR00445">
    <property type="entry name" value="mraY"/>
    <property type="match status" value="1"/>
</dbReference>
<dbReference type="GO" id="GO:0051301">
    <property type="term" value="P:cell division"/>
    <property type="evidence" value="ECO:0007669"/>
    <property type="project" value="UniProtKB-KW"/>
</dbReference>
<dbReference type="CDD" id="cd06852">
    <property type="entry name" value="GT_MraY"/>
    <property type="match status" value="1"/>
</dbReference>
<keyword evidence="12" id="KW-1003">Cell membrane</keyword>
<dbReference type="Pfam" id="PF00953">
    <property type="entry name" value="Glycos_transf_4"/>
    <property type="match status" value="1"/>
</dbReference>
<evidence type="ECO:0000256" key="14">
    <source>
        <dbReference type="PIRSR" id="PIRSR600715-1"/>
    </source>
</evidence>
<dbReference type="GO" id="GO:0051992">
    <property type="term" value="F:UDP-N-acetylmuramoyl-L-alanyl-D-glutamyl-meso-2,6-diaminopimelyl-D-alanyl-D-alanine:undecaprenyl-phosphate transferase activity"/>
    <property type="evidence" value="ECO:0007669"/>
    <property type="project" value="RHEA"/>
</dbReference>
<evidence type="ECO:0000256" key="4">
    <source>
        <dbReference type="ARBA" id="ARBA00022679"/>
    </source>
</evidence>
<dbReference type="UniPathway" id="UPA00219"/>
<comment type="similarity">
    <text evidence="2 12">Belongs to the glycosyltransferase 4 family. MraY subfamily.</text>
</comment>
<keyword evidence="7 12" id="KW-0573">Peptidoglycan synthesis</keyword>
<evidence type="ECO:0000256" key="1">
    <source>
        <dbReference type="ARBA" id="ARBA00004141"/>
    </source>
</evidence>
<dbReference type="GO" id="GO:0008360">
    <property type="term" value="P:regulation of cell shape"/>
    <property type="evidence" value="ECO:0007669"/>
    <property type="project" value="UniProtKB-KW"/>
</dbReference>
<proteinExistence type="inferred from homology"/>
<keyword evidence="3 12" id="KW-0132">Cell division</keyword>
<evidence type="ECO:0000256" key="3">
    <source>
        <dbReference type="ARBA" id="ARBA00022618"/>
    </source>
</evidence>
<evidence type="ECO:0000256" key="11">
    <source>
        <dbReference type="ARBA" id="ARBA00023316"/>
    </source>
</evidence>
<dbReference type="KEGG" id="nhm:NHE_0628"/>
<keyword evidence="4 12" id="KW-0808">Transferase</keyword>
<sequence>MNFWICLAAFLLPFLAGISIFPLFIDLVKKLLAVQPISEYLPRHKGKKCTPTLGGLVICTVTILGIALLSVYIGWITFPIIFGIFSYSCVGFVDDFTKIKYGSNAGVLPRTKLLLQIIAGTICILLIKYSVHIENLTYLFFPGGHYLDLGWCYYIFAVLFIVGVSNAVNLTDGLDGLAISTILSALIGLLAIAVSQHNHQVMLTIIIIVGAAAAFIPFNLRPAKIFMGDVGSLALGAIIAIIAILLKIEILMIFFGFIFLIEVLSVILQLSGLRLSPKKFRIFRMAPIHHHFECIGFEERKIVFIFWLTSLAMMILGLLLWILL</sequence>
<keyword evidence="12 14" id="KW-0479">Metal-binding</keyword>
<dbReference type="GO" id="GO:0005886">
    <property type="term" value="C:plasma membrane"/>
    <property type="evidence" value="ECO:0007669"/>
    <property type="project" value="UniProtKB-SubCell"/>
</dbReference>
<dbReference type="EMBL" id="CP007481">
    <property type="protein sequence ID" value="AHX11563.1"/>
    <property type="molecule type" value="Genomic_DNA"/>
</dbReference>
<keyword evidence="16" id="KW-1185">Reference proteome</keyword>
<accession>X5H4G1</accession>
<dbReference type="RefSeq" id="WP_051579627.1">
    <property type="nucleotide sequence ID" value="NZ_CP007481.1"/>
</dbReference>
<comment type="function">
    <text evidence="12">Catalyzes the initial step of the lipid cycle reactions in the biosynthesis of the cell wall peptidoglycan: transfers peptidoglycan precursor phospho-MurNAc-pentapeptide from UDP-MurNAc-pentapeptide onto the lipid carrier undecaprenyl phosphate, yielding undecaprenyl-pyrophosphoryl-MurNAc-pentapeptide, known as lipid I.</text>
</comment>
<evidence type="ECO:0000313" key="16">
    <source>
        <dbReference type="Proteomes" id="UP000023755"/>
    </source>
</evidence>
<feature type="transmembrane region" description="Helical" evidence="12">
    <location>
        <begin position="49"/>
        <end position="69"/>
    </location>
</feature>
<feature type="transmembrane region" description="Helical" evidence="12">
    <location>
        <begin position="75"/>
        <end position="93"/>
    </location>
</feature>
<keyword evidence="11 12" id="KW-0961">Cell wall biogenesis/degradation</keyword>
<dbReference type="GO" id="GO:0009252">
    <property type="term" value="P:peptidoglycan biosynthetic process"/>
    <property type="evidence" value="ECO:0007669"/>
    <property type="project" value="UniProtKB-UniRule"/>
</dbReference>
<feature type="binding site" evidence="14">
    <location>
        <position position="229"/>
    </location>
    <ligand>
        <name>Mg(2+)</name>
        <dbReference type="ChEBI" id="CHEBI:18420"/>
    </ligand>
</feature>
<comment type="subcellular location">
    <subcellularLocation>
        <location evidence="12">Cell membrane</location>
        <topology evidence="12">Multi-pass membrane protein</topology>
    </subcellularLocation>
    <subcellularLocation>
        <location evidence="1">Membrane</location>
        <topology evidence="1">Multi-pass membrane protein</topology>
    </subcellularLocation>
</comment>
<dbReference type="PROSITE" id="PS01348">
    <property type="entry name" value="MRAY_2"/>
    <property type="match status" value="1"/>
</dbReference>
<evidence type="ECO:0000256" key="6">
    <source>
        <dbReference type="ARBA" id="ARBA00022960"/>
    </source>
</evidence>
<keyword evidence="10 12" id="KW-0131">Cell cycle</keyword>
<dbReference type="HAMAP" id="MF_00038">
    <property type="entry name" value="MraY"/>
    <property type="match status" value="1"/>
</dbReference>
<keyword evidence="6 12" id="KW-0133">Cell shape</keyword>